<feature type="compositionally biased region" description="Polar residues" evidence="13">
    <location>
        <begin position="377"/>
        <end position="389"/>
    </location>
</feature>
<feature type="compositionally biased region" description="Polar residues" evidence="13">
    <location>
        <begin position="292"/>
        <end position="344"/>
    </location>
</feature>
<dbReference type="InterPro" id="IPR036910">
    <property type="entry name" value="HMG_box_dom_sf"/>
</dbReference>
<evidence type="ECO:0000256" key="2">
    <source>
        <dbReference type="ARBA" id="ARBA00005998"/>
    </source>
</evidence>
<dbReference type="PANTHER" id="PTHR10270:SF161">
    <property type="entry name" value="SEX-DETERMINING REGION Y PROTEIN"/>
    <property type="match status" value="1"/>
</dbReference>
<keyword evidence="12" id="KW-0539">Nucleus</keyword>
<dbReference type="Proteomes" id="UP001381693">
    <property type="component" value="Unassembled WGS sequence"/>
</dbReference>
<proteinExistence type="inferred from homology"/>
<dbReference type="SMART" id="SM00398">
    <property type="entry name" value="HMG"/>
    <property type="match status" value="1"/>
</dbReference>
<dbReference type="GO" id="GO:0007548">
    <property type="term" value="P:sex differentiation"/>
    <property type="evidence" value="ECO:0007669"/>
    <property type="project" value="UniProtKB-KW"/>
</dbReference>
<organism evidence="15 16">
    <name type="scientific">Halocaridina rubra</name>
    <name type="common">Hawaiian red shrimp</name>
    <dbReference type="NCBI Taxonomy" id="373956"/>
    <lineage>
        <taxon>Eukaryota</taxon>
        <taxon>Metazoa</taxon>
        <taxon>Ecdysozoa</taxon>
        <taxon>Arthropoda</taxon>
        <taxon>Crustacea</taxon>
        <taxon>Multicrustacea</taxon>
        <taxon>Malacostraca</taxon>
        <taxon>Eumalacostraca</taxon>
        <taxon>Eucarida</taxon>
        <taxon>Decapoda</taxon>
        <taxon>Pleocyemata</taxon>
        <taxon>Caridea</taxon>
        <taxon>Atyoidea</taxon>
        <taxon>Atyidae</taxon>
        <taxon>Halocaridina</taxon>
    </lineage>
</organism>
<comment type="function">
    <text evidence="11">Transcriptional regulator that controls a genetic switch in male development. It is necessary and sufficient for initiating male sex determination by directing the development of supporting cell precursors (pre-Sertoli cells) as Sertoli rather than granulosa cells. Involved in different aspects of gene regulation including promoter activation or repression. Binds to the DNA consensus sequence 5'-[AT]AACAA[AT]-3'. SRY HMG box recognizes DNA by partial intercalation in the minor groove and promotes DNA bending. Also involved in pre-mRNA splicing. In male adult brain involved in the maintenance of motor functions of dopaminergic neurons.</text>
</comment>
<evidence type="ECO:0000256" key="10">
    <source>
        <dbReference type="ARBA" id="ARBA00032498"/>
    </source>
</evidence>
<dbReference type="Pfam" id="PF00505">
    <property type="entry name" value="HMG_box"/>
    <property type="match status" value="1"/>
</dbReference>
<keyword evidence="8" id="KW-0010">Activator</keyword>
<evidence type="ECO:0000256" key="6">
    <source>
        <dbReference type="ARBA" id="ARBA00022928"/>
    </source>
</evidence>
<dbReference type="PROSITE" id="PS50118">
    <property type="entry name" value="HMG_BOX_2"/>
    <property type="match status" value="1"/>
</dbReference>
<evidence type="ECO:0000256" key="9">
    <source>
        <dbReference type="ARBA" id="ARBA00023163"/>
    </source>
</evidence>
<dbReference type="AlphaFoldDB" id="A0AAN8X5B0"/>
<evidence type="ECO:0000256" key="12">
    <source>
        <dbReference type="PROSITE-ProRule" id="PRU00267"/>
    </source>
</evidence>
<dbReference type="PANTHER" id="PTHR10270">
    <property type="entry name" value="SOX TRANSCRIPTION FACTOR"/>
    <property type="match status" value="1"/>
</dbReference>
<keyword evidence="4" id="KW-0221">Differentiation</keyword>
<keyword evidence="9" id="KW-0804">Transcription</keyword>
<dbReference type="SUPFAM" id="SSF47095">
    <property type="entry name" value="HMG-box"/>
    <property type="match status" value="1"/>
</dbReference>
<evidence type="ECO:0000256" key="8">
    <source>
        <dbReference type="ARBA" id="ARBA00023159"/>
    </source>
</evidence>
<evidence type="ECO:0000256" key="13">
    <source>
        <dbReference type="SAM" id="MobiDB-lite"/>
    </source>
</evidence>
<evidence type="ECO:0000256" key="11">
    <source>
        <dbReference type="ARBA" id="ARBA00045821"/>
    </source>
</evidence>
<dbReference type="GO" id="GO:0016607">
    <property type="term" value="C:nuclear speck"/>
    <property type="evidence" value="ECO:0007669"/>
    <property type="project" value="UniProtKB-SubCell"/>
</dbReference>
<dbReference type="GO" id="GO:0000978">
    <property type="term" value="F:RNA polymerase II cis-regulatory region sequence-specific DNA binding"/>
    <property type="evidence" value="ECO:0007669"/>
    <property type="project" value="TreeGrafter"/>
</dbReference>
<keyword evidence="7 12" id="KW-0238">DNA-binding</keyword>
<keyword evidence="6" id="KW-0726">Sexual differentiation</keyword>
<feature type="DNA-binding region" description="HMG box" evidence="12">
    <location>
        <begin position="435"/>
        <end position="503"/>
    </location>
</feature>
<dbReference type="Gene3D" id="1.10.30.10">
    <property type="entry name" value="High mobility group box domain"/>
    <property type="match status" value="1"/>
</dbReference>
<comment type="subcellular location">
    <subcellularLocation>
        <location evidence="1">Nucleus speckle</location>
    </subcellularLocation>
</comment>
<name>A0AAN8X5B0_HALRR</name>
<evidence type="ECO:0000256" key="7">
    <source>
        <dbReference type="ARBA" id="ARBA00023125"/>
    </source>
</evidence>
<protein>
    <recommendedName>
        <fullName evidence="3">Sex-determining region Y protein</fullName>
    </recommendedName>
    <alternativeName>
        <fullName evidence="10">Testis-determining factor</fullName>
    </alternativeName>
</protein>
<evidence type="ECO:0000256" key="3">
    <source>
        <dbReference type="ARBA" id="ARBA00019052"/>
    </source>
</evidence>
<dbReference type="CDD" id="cd01389">
    <property type="entry name" value="HMG-box_ROX1-like"/>
    <property type="match status" value="1"/>
</dbReference>
<feature type="domain" description="HMG box" evidence="14">
    <location>
        <begin position="435"/>
        <end position="503"/>
    </location>
</feature>
<dbReference type="GO" id="GO:0005516">
    <property type="term" value="F:calmodulin binding"/>
    <property type="evidence" value="ECO:0007669"/>
    <property type="project" value="UniProtKB-KW"/>
</dbReference>
<reference evidence="15 16" key="1">
    <citation type="submission" date="2023-11" db="EMBL/GenBank/DDBJ databases">
        <title>Halocaridina rubra genome assembly.</title>
        <authorList>
            <person name="Smith C."/>
        </authorList>
    </citation>
    <scope>NUCLEOTIDE SEQUENCE [LARGE SCALE GENOMIC DNA]</scope>
    <source>
        <strain evidence="15">EP-1</strain>
        <tissue evidence="15">Whole</tissue>
    </source>
</reference>
<dbReference type="GO" id="GO:0030154">
    <property type="term" value="P:cell differentiation"/>
    <property type="evidence" value="ECO:0007669"/>
    <property type="project" value="UniProtKB-KW"/>
</dbReference>
<evidence type="ECO:0000256" key="4">
    <source>
        <dbReference type="ARBA" id="ARBA00022782"/>
    </source>
</evidence>
<dbReference type="GO" id="GO:0001228">
    <property type="term" value="F:DNA-binding transcription activator activity, RNA polymerase II-specific"/>
    <property type="evidence" value="ECO:0007669"/>
    <property type="project" value="TreeGrafter"/>
</dbReference>
<feature type="region of interest" description="Disordered" evidence="13">
    <location>
        <begin position="253"/>
        <end position="389"/>
    </location>
</feature>
<keyword evidence="16" id="KW-1185">Reference proteome</keyword>
<feature type="compositionally biased region" description="Basic and acidic residues" evidence="13">
    <location>
        <begin position="366"/>
        <end position="376"/>
    </location>
</feature>
<evidence type="ECO:0000256" key="1">
    <source>
        <dbReference type="ARBA" id="ARBA00004324"/>
    </source>
</evidence>
<keyword evidence="5" id="KW-0112">Calmodulin-binding</keyword>
<evidence type="ECO:0000313" key="15">
    <source>
        <dbReference type="EMBL" id="KAK7072334.1"/>
    </source>
</evidence>
<evidence type="ECO:0000256" key="5">
    <source>
        <dbReference type="ARBA" id="ARBA00022860"/>
    </source>
</evidence>
<dbReference type="InterPro" id="IPR050140">
    <property type="entry name" value="SRY-related_HMG-box_TF-like"/>
</dbReference>
<comment type="similarity">
    <text evidence="2">Belongs to the SRY family.</text>
</comment>
<comment type="caution">
    <text evidence="15">The sequence shown here is derived from an EMBL/GenBank/DDBJ whole genome shotgun (WGS) entry which is preliminary data.</text>
</comment>
<evidence type="ECO:0000313" key="16">
    <source>
        <dbReference type="Proteomes" id="UP001381693"/>
    </source>
</evidence>
<evidence type="ECO:0000259" key="14">
    <source>
        <dbReference type="PROSITE" id="PS50118"/>
    </source>
</evidence>
<sequence>MVSNRKYNTASRHDPMMQVSHLAAMRKTENENLGRFEFPAGSSSTNTTVYTETNVENTSHRENQTSSPSLSSNISNVYARKFLKKSYIPEEESFQRRGTAEKIATSGSEQLNLNIAASSTDIDQGMELLTCEERTEIKPNVKGITRKQNTVVKGQILKTESKASHKLYKDNESPPPFTVRVKTAMQDKVCVREQREKQMSDEDISVKNTNKLPECLAAGEANVDSIIKLEIDPQHLRSRTADHADRALQSDKDLCQSSYEPDEKTLHTAIKSPVKRTMLGTKMASKPRSDQVKGTSLSTEMASESQSDQVKRTSLGTKKSIEQQSDPVKRTSLSTKKSVESQSDPVIRTMLGTKKPIESQSTSGAKRLEYKAKKDSSTLPDTEPHTSSLRLSPASKVTKYVYVKHTGNIIMSPVVSSKSPLCPLEEKIKKPSCKVKRPMNPYMLYQKSVIEKVTSDYPEEHYRARLKRVANMWKELTMDEKTKWQCMADKLKEEHKMKNPDYVYNPYEARKKMQQYFKSKEERKQLYRISSDIIASDDSSVASRNFYRTLSKK</sequence>
<dbReference type="InterPro" id="IPR009071">
    <property type="entry name" value="HMG_box_dom"/>
</dbReference>
<dbReference type="EMBL" id="JAXCGZ010013539">
    <property type="protein sequence ID" value="KAK7072334.1"/>
    <property type="molecule type" value="Genomic_DNA"/>
</dbReference>
<accession>A0AAN8X5B0</accession>
<gene>
    <name evidence="15" type="ORF">SK128_007150</name>
</gene>